<name>A0AA39WV23_9PEZI</name>
<sequence>MSLQSTDNITPIFCHEPKMRRIEFIPGFFSPICILVHYPFVSSWLACDSVVCAGTGTTVWMHYFIDLGTKIGSRPTGGIVHTIAAASALFLVATSQNFSSVIKRTSINRTYSSPGVLTCSHLPPSAMIANKYHQKSRC</sequence>
<dbReference type="AlphaFoldDB" id="A0AA39WV23"/>
<accession>A0AA39WV23</accession>
<organism evidence="1 2">
    <name type="scientific">Bombardia bombarda</name>
    <dbReference type="NCBI Taxonomy" id="252184"/>
    <lineage>
        <taxon>Eukaryota</taxon>
        <taxon>Fungi</taxon>
        <taxon>Dikarya</taxon>
        <taxon>Ascomycota</taxon>
        <taxon>Pezizomycotina</taxon>
        <taxon>Sordariomycetes</taxon>
        <taxon>Sordariomycetidae</taxon>
        <taxon>Sordariales</taxon>
        <taxon>Lasiosphaeriaceae</taxon>
        <taxon>Bombardia</taxon>
    </lineage>
</organism>
<evidence type="ECO:0000313" key="1">
    <source>
        <dbReference type="EMBL" id="KAK0621855.1"/>
    </source>
</evidence>
<dbReference type="Proteomes" id="UP001174934">
    <property type="component" value="Unassembled WGS sequence"/>
</dbReference>
<gene>
    <name evidence="1" type="ORF">B0T17DRAFT_306001</name>
</gene>
<dbReference type="EMBL" id="JAULSR010000004">
    <property type="protein sequence ID" value="KAK0621855.1"/>
    <property type="molecule type" value="Genomic_DNA"/>
</dbReference>
<reference evidence="1" key="1">
    <citation type="submission" date="2023-06" db="EMBL/GenBank/DDBJ databases">
        <title>Genome-scale phylogeny and comparative genomics of the fungal order Sordariales.</title>
        <authorList>
            <consortium name="Lawrence Berkeley National Laboratory"/>
            <person name="Hensen N."/>
            <person name="Bonometti L."/>
            <person name="Westerberg I."/>
            <person name="Brannstrom I.O."/>
            <person name="Guillou S."/>
            <person name="Cros-Aarteil S."/>
            <person name="Calhoun S."/>
            <person name="Haridas S."/>
            <person name="Kuo A."/>
            <person name="Mondo S."/>
            <person name="Pangilinan J."/>
            <person name="Riley R."/>
            <person name="LaButti K."/>
            <person name="Andreopoulos B."/>
            <person name="Lipzen A."/>
            <person name="Chen C."/>
            <person name="Yanf M."/>
            <person name="Daum C."/>
            <person name="Ng V."/>
            <person name="Clum A."/>
            <person name="Steindorff A."/>
            <person name="Ohm R."/>
            <person name="Martin F."/>
            <person name="Silar P."/>
            <person name="Natvig D."/>
            <person name="Lalanne C."/>
            <person name="Gautier V."/>
            <person name="Ament-velasquez S.L."/>
            <person name="Kruys A."/>
            <person name="Hutchinson M.I."/>
            <person name="Powell A.J."/>
            <person name="Barry K."/>
            <person name="Miller A.N."/>
            <person name="Grigoriev I.V."/>
            <person name="Debuchy R."/>
            <person name="Gladieux P."/>
            <person name="Thoren M.H."/>
            <person name="Johannesson H."/>
        </authorList>
    </citation>
    <scope>NUCLEOTIDE SEQUENCE</scope>
    <source>
        <strain evidence="1">SMH3391-2</strain>
    </source>
</reference>
<protein>
    <submittedName>
        <fullName evidence="1">Uncharacterized protein</fullName>
    </submittedName>
</protein>
<keyword evidence="2" id="KW-1185">Reference proteome</keyword>
<evidence type="ECO:0000313" key="2">
    <source>
        <dbReference type="Proteomes" id="UP001174934"/>
    </source>
</evidence>
<proteinExistence type="predicted"/>
<comment type="caution">
    <text evidence="1">The sequence shown here is derived from an EMBL/GenBank/DDBJ whole genome shotgun (WGS) entry which is preliminary data.</text>
</comment>